<evidence type="ECO:0000313" key="1">
    <source>
        <dbReference type="EMBL" id="KAH7854140.1"/>
    </source>
</evidence>
<dbReference type="Proteomes" id="UP000828048">
    <property type="component" value="Chromosome 11"/>
</dbReference>
<protein>
    <submittedName>
        <fullName evidence="1">Uncharacterized protein</fullName>
    </submittedName>
</protein>
<comment type="caution">
    <text evidence="1">The sequence shown here is derived from an EMBL/GenBank/DDBJ whole genome shotgun (WGS) entry which is preliminary data.</text>
</comment>
<organism evidence="1 2">
    <name type="scientific">Vaccinium darrowii</name>
    <dbReference type="NCBI Taxonomy" id="229202"/>
    <lineage>
        <taxon>Eukaryota</taxon>
        <taxon>Viridiplantae</taxon>
        <taxon>Streptophyta</taxon>
        <taxon>Embryophyta</taxon>
        <taxon>Tracheophyta</taxon>
        <taxon>Spermatophyta</taxon>
        <taxon>Magnoliopsida</taxon>
        <taxon>eudicotyledons</taxon>
        <taxon>Gunneridae</taxon>
        <taxon>Pentapetalae</taxon>
        <taxon>asterids</taxon>
        <taxon>Ericales</taxon>
        <taxon>Ericaceae</taxon>
        <taxon>Vaccinioideae</taxon>
        <taxon>Vaccinieae</taxon>
        <taxon>Vaccinium</taxon>
    </lineage>
</organism>
<proteinExistence type="predicted"/>
<dbReference type="EMBL" id="CM037161">
    <property type="protein sequence ID" value="KAH7854140.1"/>
    <property type="molecule type" value="Genomic_DNA"/>
</dbReference>
<keyword evidence="2" id="KW-1185">Reference proteome</keyword>
<sequence>METEINGFSSPISCDVLDSARDECRSRRKLEFEDDDDFLNMDVPIEVEGEQDECHNSVHAIGNINLVHSKISNEAIPKLDMKFMTEEVAYQFYNAYAYKVGFSVRRSKEHKDKSGRLVDNRRYEELNADFKANQSTPYLSFPVQILKHAASIYTPDVFVLFQKELSKAHDCCLKQCGENGTITKYEITPFHKQMVSCSCKKFEFGGILCSHALKVLSSNNIVKIPNQYILKRWTKNAKSGSIDSTCARTPVEDPKAMMGIRYKDLCRLCTQLETRAAEIEDAYKIALNALKKIAEEVDASLIGETFQGISHANIIASQDINEATYGEGSKKKAKGLKIKKRTTKSSKRPRSALERAIQSKRALVRSNLNSMKNPVQQSEIHPSSCISQL</sequence>
<accession>A0ACB7YKT2</accession>
<gene>
    <name evidence="1" type="ORF">Vadar_010578</name>
</gene>
<evidence type="ECO:0000313" key="2">
    <source>
        <dbReference type="Proteomes" id="UP000828048"/>
    </source>
</evidence>
<name>A0ACB7YKT2_9ERIC</name>
<reference evidence="1 2" key="1">
    <citation type="journal article" date="2021" name="Hortic Res">
        <title>High-quality reference genome and annotation aids understanding of berry development for evergreen blueberry (Vaccinium darrowii).</title>
        <authorList>
            <person name="Yu J."/>
            <person name="Hulse-Kemp A.M."/>
            <person name="Babiker E."/>
            <person name="Staton M."/>
        </authorList>
    </citation>
    <scope>NUCLEOTIDE SEQUENCE [LARGE SCALE GENOMIC DNA]</scope>
    <source>
        <strain evidence="2">cv. NJ 8807/NJ 8810</strain>
        <tissue evidence="1">Young leaf</tissue>
    </source>
</reference>